<dbReference type="RefSeq" id="WP_181581784.1">
    <property type="nucleotide sequence ID" value="NZ_CP059399.1"/>
</dbReference>
<evidence type="ECO:0000313" key="2">
    <source>
        <dbReference type="Proteomes" id="UP000515512"/>
    </source>
</evidence>
<evidence type="ECO:0000313" key="1">
    <source>
        <dbReference type="EMBL" id="QLY30586.1"/>
    </source>
</evidence>
<gene>
    <name evidence="1" type="ORF">H0264_36685</name>
</gene>
<reference evidence="1 2" key="1">
    <citation type="submission" date="2020-07" db="EMBL/GenBank/DDBJ databases">
        <authorList>
            <person name="Zhuang K."/>
            <person name="Ran Y."/>
        </authorList>
    </citation>
    <scope>NUCLEOTIDE SEQUENCE [LARGE SCALE GENOMIC DNA]</scope>
    <source>
        <strain evidence="1 2">WCH-YHL-001</strain>
    </source>
</reference>
<sequence>MDELREAADGFAVGKLHVEALTMVAAQALARGLDSPALVELACLHSSDTANAPELFLTALRELGLSDATEVDWPQREAAVLLRYARESAARLLGCDGDPSTHVGDISGLLCLLAHSIERPDPAVDELASDFEILHALWDDSGSGSEAHVEQARVAARYLLDGPPYRSIHVRAPARPDVVARRGGLWRRFSKRRS</sequence>
<dbReference type="KEGG" id="nhu:H0264_36685"/>
<protein>
    <submittedName>
        <fullName evidence="1">Uncharacterized protein</fullName>
    </submittedName>
</protein>
<accession>A0A7D6Z1T6</accession>
<name>A0A7D6Z1T6_9NOCA</name>
<dbReference type="AlphaFoldDB" id="A0A7D6Z1T6"/>
<keyword evidence="2" id="KW-1185">Reference proteome</keyword>
<dbReference type="EMBL" id="CP059399">
    <property type="protein sequence ID" value="QLY30586.1"/>
    <property type="molecule type" value="Genomic_DNA"/>
</dbReference>
<dbReference type="Proteomes" id="UP000515512">
    <property type="component" value="Chromosome"/>
</dbReference>
<organism evidence="1 2">
    <name type="scientific">Nocardia huaxiensis</name>
    <dbReference type="NCBI Taxonomy" id="2755382"/>
    <lineage>
        <taxon>Bacteria</taxon>
        <taxon>Bacillati</taxon>
        <taxon>Actinomycetota</taxon>
        <taxon>Actinomycetes</taxon>
        <taxon>Mycobacteriales</taxon>
        <taxon>Nocardiaceae</taxon>
        <taxon>Nocardia</taxon>
    </lineage>
</organism>
<proteinExistence type="predicted"/>